<organism evidence="1">
    <name type="scientific">Arundo donax</name>
    <name type="common">Giant reed</name>
    <name type="synonym">Donax arundinaceus</name>
    <dbReference type="NCBI Taxonomy" id="35708"/>
    <lineage>
        <taxon>Eukaryota</taxon>
        <taxon>Viridiplantae</taxon>
        <taxon>Streptophyta</taxon>
        <taxon>Embryophyta</taxon>
        <taxon>Tracheophyta</taxon>
        <taxon>Spermatophyta</taxon>
        <taxon>Magnoliopsida</taxon>
        <taxon>Liliopsida</taxon>
        <taxon>Poales</taxon>
        <taxon>Poaceae</taxon>
        <taxon>PACMAD clade</taxon>
        <taxon>Arundinoideae</taxon>
        <taxon>Arundineae</taxon>
        <taxon>Arundo</taxon>
    </lineage>
</organism>
<protein>
    <submittedName>
        <fullName evidence="1">Uncharacterized protein</fullName>
    </submittedName>
</protein>
<dbReference type="EMBL" id="GBRH01164241">
    <property type="protein sequence ID" value="JAE33655.1"/>
    <property type="molecule type" value="Transcribed_RNA"/>
</dbReference>
<evidence type="ECO:0000313" key="1">
    <source>
        <dbReference type="EMBL" id="JAE33655.1"/>
    </source>
</evidence>
<reference evidence="1" key="2">
    <citation type="journal article" date="2015" name="Data Brief">
        <title>Shoot transcriptome of the giant reed, Arundo donax.</title>
        <authorList>
            <person name="Barrero R.A."/>
            <person name="Guerrero F.D."/>
            <person name="Moolhuijzen P."/>
            <person name="Goolsby J.A."/>
            <person name="Tidwell J."/>
            <person name="Bellgard S.E."/>
            <person name="Bellgard M.I."/>
        </authorList>
    </citation>
    <scope>NUCLEOTIDE SEQUENCE</scope>
    <source>
        <tissue evidence="1">Shoot tissue taken approximately 20 cm above the soil surface</tissue>
    </source>
</reference>
<sequence>MFTGTFKKGISMRYCPRETWKCLQDKLINTNSRCNQTATNSISQIIFYCLVALIRSRKMKCQSHHIA</sequence>
<reference evidence="1" key="1">
    <citation type="submission" date="2014-09" db="EMBL/GenBank/DDBJ databases">
        <authorList>
            <person name="Magalhaes I.L.F."/>
            <person name="Oliveira U."/>
            <person name="Santos F.R."/>
            <person name="Vidigal T.H.D.A."/>
            <person name="Brescovit A.D."/>
            <person name="Santos A.J."/>
        </authorList>
    </citation>
    <scope>NUCLEOTIDE SEQUENCE</scope>
    <source>
        <tissue evidence="1">Shoot tissue taken approximately 20 cm above the soil surface</tissue>
    </source>
</reference>
<accession>A0A0A9H915</accession>
<proteinExistence type="predicted"/>
<name>A0A0A9H915_ARUDO</name>
<dbReference type="AlphaFoldDB" id="A0A0A9H915"/>